<organism evidence="1 2">
    <name type="scientific">OM182 bacterium MED-G24</name>
    <dbReference type="NCBI Taxonomy" id="1986255"/>
    <lineage>
        <taxon>Bacteria</taxon>
        <taxon>Pseudomonadati</taxon>
        <taxon>Pseudomonadota</taxon>
        <taxon>Gammaproteobacteria</taxon>
        <taxon>OMG group</taxon>
        <taxon>OM182 clade</taxon>
    </lineage>
</organism>
<dbReference type="Proteomes" id="UP000219327">
    <property type="component" value="Unassembled WGS sequence"/>
</dbReference>
<name>A0A2A5WKM2_9GAMM</name>
<dbReference type="InterPro" id="IPR014955">
    <property type="entry name" value="DUF1826"/>
</dbReference>
<dbReference type="Pfam" id="PF08856">
    <property type="entry name" value="DUF1826"/>
    <property type="match status" value="1"/>
</dbReference>
<protein>
    <recommendedName>
        <fullName evidence="3">DUF1826 domain-containing protein</fullName>
    </recommendedName>
</protein>
<comment type="caution">
    <text evidence="1">The sequence shown here is derived from an EMBL/GenBank/DDBJ whole genome shotgun (WGS) entry which is preliminary data.</text>
</comment>
<evidence type="ECO:0000313" key="2">
    <source>
        <dbReference type="Proteomes" id="UP000219327"/>
    </source>
</evidence>
<proteinExistence type="predicted"/>
<accession>A0A2A5WKM2</accession>
<dbReference type="AlphaFoldDB" id="A0A2A5WKM2"/>
<reference evidence="1 2" key="1">
    <citation type="submission" date="2017-08" db="EMBL/GenBank/DDBJ databases">
        <title>Fine stratification of microbial communities through a metagenomic profile of the photic zone.</title>
        <authorList>
            <person name="Haro-Moreno J.M."/>
            <person name="Lopez-Perez M."/>
            <person name="De La Torre J."/>
            <person name="Picazo A."/>
            <person name="Camacho A."/>
            <person name="Rodriguez-Valera F."/>
        </authorList>
    </citation>
    <scope>NUCLEOTIDE SEQUENCE [LARGE SCALE GENOMIC DNA]</scope>
    <source>
        <strain evidence="1">MED-G24</strain>
    </source>
</reference>
<dbReference type="EMBL" id="NTKD01000055">
    <property type="protein sequence ID" value="PDH36961.1"/>
    <property type="molecule type" value="Genomic_DNA"/>
</dbReference>
<evidence type="ECO:0000313" key="1">
    <source>
        <dbReference type="EMBL" id="PDH36961.1"/>
    </source>
</evidence>
<gene>
    <name evidence="1" type="ORF">CNE99_08740</name>
</gene>
<sequence length="214" mass="24301">MQVINRPGIHHFTSHHIKDSPEVLERILDPEVNLCLWRRPVQVDIAQELLALGALDLPDVRRETSSSSFSQDIITLMAEHQLDPDRFANLRADLEALVSRFSQVSEGRNLRFRLVTTTDNDCKRFHLDRRNLRLICTYQGPGTEWLTDDQVDREALAACSHCASVSRYGEPSQFHRFWVGIMRGDPANVGTGLVHRSPTIEGTGQVRVLFCLDS</sequence>
<evidence type="ECO:0008006" key="3">
    <source>
        <dbReference type="Google" id="ProtNLM"/>
    </source>
</evidence>